<evidence type="ECO:0000313" key="18">
    <source>
        <dbReference type="Proteomes" id="UP000769528"/>
    </source>
</evidence>
<dbReference type="PANTHER" id="PTHR10048:SF7">
    <property type="entry name" value="PHOSPHATIDYLINOSITOL 3-KINASE CATALYTIC SUBUNIT TYPE 3"/>
    <property type="match status" value="1"/>
</dbReference>
<dbReference type="InterPro" id="IPR057756">
    <property type="entry name" value="PI3-kinase_type3/VPS34_cat"/>
</dbReference>
<dbReference type="SMART" id="SM00145">
    <property type="entry name" value="PI3Ka"/>
    <property type="match status" value="1"/>
</dbReference>
<dbReference type="InterPro" id="IPR000403">
    <property type="entry name" value="PI3/4_kinase_cat_dom"/>
</dbReference>
<evidence type="ECO:0000256" key="3">
    <source>
        <dbReference type="ARBA" id="ARBA00006209"/>
    </source>
</evidence>
<dbReference type="PROSITE" id="PS00916">
    <property type="entry name" value="PI3_4_KINASE_2"/>
    <property type="match status" value="1"/>
</dbReference>
<dbReference type="SMART" id="SM00142">
    <property type="entry name" value="PI3K_C2"/>
    <property type="match status" value="1"/>
</dbReference>
<dbReference type="EC" id="2.7.1.137" evidence="4 13"/>
<keyword evidence="8 13" id="KW-0067">ATP-binding</keyword>
<dbReference type="GO" id="GO:0010008">
    <property type="term" value="C:endosome membrane"/>
    <property type="evidence" value="ECO:0007669"/>
    <property type="project" value="UniProtKB-SubCell"/>
</dbReference>
<dbReference type="InterPro" id="IPR042236">
    <property type="entry name" value="PI3K_accessory_sf"/>
</dbReference>
<dbReference type="GO" id="GO:0034272">
    <property type="term" value="C:phosphatidylinositol 3-kinase complex, class III, type II"/>
    <property type="evidence" value="ECO:0007669"/>
    <property type="project" value="TreeGrafter"/>
</dbReference>
<protein>
    <recommendedName>
        <fullName evidence="10 13">Phosphatidylinositol 3-kinase VPS34</fullName>
        <ecNumber evidence="4 13">2.7.1.137</ecNumber>
    </recommendedName>
</protein>
<dbReference type="InterPro" id="IPR036940">
    <property type="entry name" value="PI3/4_kinase_cat_sf"/>
</dbReference>
<evidence type="ECO:0000256" key="5">
    <source>
        <dbReference type="ARBA" id="ARBA00022679"/>
    </source>
</evidence>
<name>A0A9P8P2E2_9ASCO</name>
<dbReference type="InterPro" id="IPR018936">
    <property type="entry name" value="PI3/4_kinase_CS"/>
</dbReference>
<dbReference type="SUPFAM" id="SSF48371">
    <property type="entry name" value="ARM repeat"/>
    <property type="match status" value="1"/>
</dbReference>
<comment type="similarity">
    <text evidence="3">Belongs to the PI3/PI4-kinase family. Type III PI4K subfamily.</text>
</comment>
<dbReference type="CDD" id="cd08397">
    <property type="entry name" value="C2_PI3K_class_III"/>
    <property type="match status" value="1"/>
</dbReference>
<dbReference type="InterPro" id="IPR002420">
    <property type="entry name" value="PI3K-type_C2_dom"/>
</dbReference>
<feature type="domain" description="PIK helical" evidence="15">
    <location>
        <begin position="296"/>
        <end position="513"/>
    </location>
</feature>
<organism evidence="17 18">
    <name type="scientific">Wickerhamomyces mucosus</name>
    <dbReference type="NCBI Taxonomy" id="1378264"/>
    <lineage>
        <taxon>Eukaryota</taxon>
        <taxon>Fungi</taxon>
        <taxon>Dikarya</taxon>
        <taxon>Ascomycota</taxon>
        <taxon>Saccharomycotina</taxon>
        <taxon>Saccharomycetes</taxon>
        <taxon>Phaffomycetales</taxon>
        <taxon>Wickerhamomycetaceae</taxon>
        <taxon>Wickerhamomyces</taxon>
    </lineage>
</organism>
<dbReference type="InterPro" id="IPR011009">
    <property type="entry name" value="Kinase-like_dom_sf"/>
</dbReference>
<dbReference type="Pfam" id="PF00792">
    <property type="entry name" value="PI3K_C2"/>
    <property type="match status" value="1"/>
</dbReference>
<evidence type="ECO:0000256" key="13">
    <source>
        <dbReference type="PIRNR" id="PIRNR000587"/>
    </source>
</evidence>
<dbReference type="GO" id="GO:0034271">
    <property type="term" value="C:phosphatidylinositol 3-kinase complex, class III, type I"/>
    <property type="evidence" value="ECO:0007669"/>
    <property type="project" value="TreeGrafter"/>
</dbReference>
<dbReference type="GO" id="GO:0048015">
    <property type="term" value="P:phosphatidylinositol-mediated signaling"/>
    <property type="evidence" value="ECO:0007669"/>
    <property type="project" value="TreeGrafter"/>
</dbReference>
<gene>
    <name evidence="17" type="ORF">WICMUC_005861</name>
</gene>
<feature type="domain" description="PI3K/PI4K catalytic" evidence="14">
    <location>
        <begin position="574"/>
        <end position="840"/>
    </location>
</feature>
<evidence type="ECO:0000256" key="11">
    <source>
        <dbReference type="ARBA" id="ARBA00059175"/>
    </source>
</evidence>
<comment type="function">
    <text evidence="11">Multifunctional phosphatidylinositol 3-kinase involved in acidification of vacuoles, pH-dependent cell growth, and autophagocytosis. Plays an important role in protein transport and virulence. Component of the autophagy-specific VPS34 PI3-kinase complex I essential to recruit the ATG8-phosphatidylinositol conjugate and the ATG12-ATG5 conjugate to the pre-autophagosomal structure. Also involved in endosome-to-Golgi retrograde transport as part of the VPS34 PI3-kinase complex II. This second complex is required for the endosome-to-Golgi retrieval of PEP1 and KEX2, and the recruitment of VPS5 and VPS7, two components of the retromer complex, to endosomal membranes (probably through the synthesis of a specific pool of phosphatidylinositol 3-phosphate recruiting the retromer to the endosomes). Finally, it might also be involved in ethanol tolerance and cell wall integrity.</text>
</comment>
<dbReference type="Gene3D" id="1.25.40.70">
    <property type="entry name" value="Phosphatidylinositol 3-kinase, accessory domain (PIK)"/>
    <property type="match status" value="1"/>
</dbReference>
<keyword evidence="5 13" id="KW-0808">Transferase</keyword>
<accession>A0A9P8P2E2</accession>
<dbReference type="CDD" id="cd00896">
    <property type="entry name" value="PI3Kc_III"/>
    <property type="match status" value="1"/>
</dbReference>
<dbReference type="GO" id="GO:0005794">
    <property type="term" value="C:Golgi apparatus"/>
    <property type="evidence" value="ECO:0007669"/>
    <property type="project" value="UniProtKB-SubCell"/>
</dbReference>
<proteinExistence type="inferred from homology"/>
<dbReference type="PROSITE" id="PS00915">
    <property type="entry name" value="PI3_4_KINASE_1"/>
    <property type="match status" value="1"/>
</dbReference>
<dbReference type="SUPFAM" id="SSF49562">
    <property type="entry name" value="C2 domain (Calcium/lipid-binding domain, CaLB)"/>
    <property type="match status" value="1"/>
</dbReference>
<feature type="domain" description="C2 PI3K-type" evidence="16">
    <location>
        <begin position="15"/>
        <end position="200"/>
    </location>
</feature>
<evidence type="ECO:0000256" key="8">
    <source>
        <dbReference type="ARBA" id="ARBA00022840"/>
    </source>
</evidence>
<dbReference type="InterPro" id="IPR016024">
    <property type="entry name" value="ARM-type_fold"/>
</dbReference>
<dbReference type="GO" id="GO:0005524">
    <property type="term" value="F:ATP binding"/>
    <property type="evidence" value="ECO:0007669"/>
    <property type="project" value="UniProtKB-UniRule"/>
</dbReference>
<dbReference type="PROSITE" id="PS50290">
    <property type="entry name" value="PI3_4_KINASE_3"/>
    <property type="match status" value="1"/>
</dbReference>
<dbReference type="InterPro" id="IPR035892">
    <property type="entry name" value="C2_domain_sf"/>
</dbReference>
<sequence length="856" mass="98425">MTVSKSVTFCLSSDLDIPFRVKITSLEGLKPLLKESTKLTDPLKLKKLSNFQTNSDLFATATIILHNQPLTIPITTSYTPFRNTRRWNQWLTLPIKINQLPFNSKLKITLWEFDDSEECIFGETEINIFNEEDCTLKRGRQKLQLKLTDQNSNNSSMEENNDGNTIQINEIEKLIKKHENGEMERVDWLDNLTFRKIELVNKKLSSIDSNFVLFIDFVQLDVPVIFSDSIQPVPKIPTYQQSEILPHQNDPITDAAKVNTGSFTTVKLFDPEQYLSDPIEQKYRKLERSHKEGHFDRDLKPTAKIRDELNKILNYSSVQELTQHEKNLVWKFRYFLIKNKKGLTKLLKSANFADENEAKECLRLLRKWVEIDIEDSLELLGPNFQNITVRTYAVDRLKKATDEELELYLLQLVQALTYDSIAISSIKDSDFSIVELGTSSSINSSLSKSKNFTMREENNQTLSPLSQFLMDRATINENLASYLYWYLNTEAKDKPNSIYKKLLDHYVKGYMNNSLSREIEFVNILVQLCVKVKNSKETTPKKIELLRHLLDTKLKNFNNVRLPLDPSVEIVGTIPNESFVFKSSLSPLKITFKTIDGDKYPLMFKVGDDLRQDQLVIQIISLMNRLLLNENVDLKLTPYKIIATGPTEGAIQFVPNSTLASVLSEYHGILPFLKHYYPDDKEELGVSDWVMDNFVRSCAGYCVITYILGVGDRHLDNLLICPNGVFFHADFGYILGQDPKPFPPLMKLPPQIIDAFGGASSANYNKFRNYCFVAYSILRKNSNLILNLFELMRNSSIPDISLDPELAVLKVKDKFCLDMSEEEAIIHFQNLINDSVSALLPMVIDRLHSLAQYWRA</sequence>
<evidence type="ECO:0000256" key="6">
    <source>
        <dbReference type="ARBA" id="ARBA00022741"/>
    </source>
</evidence>
<evidence type="ECO:0000256" key="12">
    <source>
        <dbReference type="ARBA" id="ARBA00061999"/>
    </source>
</evidence>
<dbReference type="PROSITE" id="PS51547">
    <property type="entry name" value="C2_PI3K"/>
    <property type="match status" value="1"/>
</dbReference>
<dbReference type="Pfam" id="PF00454">
    <property type="entry name" value="PI3_PI4_kinase"/>
    <property type="match status" value="1"/>
</dbReference>
<dbReference type="EMBL" id="JAEUBF010001524">
    <property type="protein sequence ID" value="KAH3663922.1"/>
    <property type="molecule type" value="Genomic_DNA"/>
</dbReference>
<comment type="caution">
    <text evidence="17">The sequence shown here is derived from an EMBL/GenBank/DDBJ whole genome shotgun (WGS) entry which is preliminary data.</text>
</comment>
<dbReference type="InterPro" id="IPR001263">
    <property type="entry name" value="PI3K_accessory_dom"/>
</dbReference>
<dbReference type="Gene3D" id="3.30.1010.10">
    <property type="entry name" value="Phosphatidylinositol 3-kinase Catalytic Subunit, Chain A, domain 4"/>
    <property type="match status" value="1"/>
</dbReference>
<dbReference type="GO" id="GO:0000407">
    <property type="term" value="C:phagophore assembly site"/>
    <property type="evidence" value="ECO:0007669"/>
    <property type="project" value="TreeGrafter"/>
</dbReference>
<dbReference type="InterPro" id="IPR008290">
    <property type="entry name" value="PI3K_Vps34"/>
</dbReference>
<reference evidence="17" key="1">
    <citation type="journal article" date="2021" name="Open Biol.">
        <title>Shared evolutionary footprints suggest mitochondrial oxidative damage underlies multiple complex I losses in fungi.</title>
        <authorList>
            <person name="Schikora-Tamarit M.A."/>
            <person name="Marcet-Houben M."/>
            <person name="Nosek J."/>
            <person name="Gabaldon T."/>
        </authorList>
    </citation>
    <scope>NUCLEOTIDE SEQUENCE</scope>
    <source>
        <strain evidence="17">CBS6341</strain>
    </source>
</reference>
<comment type="subunit">
    <text evidence="12">Component of the autophagy-specific VPS34 PI3-kinase complex I composed of at least VPS15, VPS30, VPS34, and of the VPS34 PI3-kinase complex II composed of VPS15, VPS30, VPS34 and VPS38. Interacts with VMNA7.</text>
</comment>
<evidence type="ECO:0000259" key="15">
    <source>
        <dbReference type="PROSITE" id="PS51545"/>
    </source>
</evidence>
<dbReference type="OrthoDB" id="67688at2759"/>
<keyword evidence="7 13" id="KW-0418">Kinase</keyword>
<evidence type="ECO:0000259" key="14">
    <source>
        <dbReference type="PROSITE" id="PS50290"/>
    </source>
</evidence>
<comment type="subcellular location">
    <subcellularLocation>
        <location evidence="2">Endosome membrane</location>
        <topology evidence="2">Peripheral membrane protein</topology>
    </subcellularLocation>
    <subcellularLocation>
        <location evidence="1">Golgi apparatus</location>
        <location evidence="1">trans-Golgi network membrane</location>
        <topology evidence="1">Peripheral membrane protein</topology>
    </subcellularLocation>
</comment>
<evidence type="ECO:0000256" key="7">
    <source>
        <dbReference type="ARBA" id="ARBA00022777"/>
    </source>
</evidence>
<dbReference type="Pfam" id="PF00613">
    <property type="entry name" value="PI3Ka"/>
    <property type="match status" value="1"/>
</dbReference>
<evidence type="ECO:0000313" key="17">
    <source>
        <dbReference type="EMBL" id="KAH3663922.1"/>
    </source>
</evidence>
<dbReference type="FunFam" id="3.30.1010.10:FF:000002">
    <property type="entry name" value="Phosphatidylinositol 3-kinase catalytic subunit type 3"/>
    <property type="match status" value="1"/>
</dbReference>
<dbReference type="PROSITE" id="PS51545">
    <property type="entry name" value="PIK_HELICAL"/>
    <property type="match status" value="1"/>
</dbReference>
<dbReference type="SMART" id="SM00146">
    <property type="entry name" value="PI3Kc"/>
    <property type="match status" value="1"/>
</dbReference>
<dbReference type="GO" id="GO:0000045">
    <property type="term" value="P:autophagosome assembly"/>
    <property type="evidence" value="ECO:0007669"/>
    <property type="project" value="TreeGrafter"/>
</dbReference>
<evidence type="ECO:0000256" key="10">
    <source>
        <dbReference type="ARBA" id="ARBA00041128"/>
    </source>
</evidence>
<dbReference type="GO" id="GO:0006897">
    <property type="term" value="P:endocytosis"/>
    <property type="evidence" value="ECO:0007669"/>
    <property type="project" value="TreeGrafter"/>
</dbReference>
<evidence type="ECO:0000256" key="4">
    <source>
        <dbReference type="ARBA" id="ARBA00012073"/>
    </source>
</evidence>
<keyword evidence="18" id="KW-1185">Reference proteome</keyword>
<evidence type="ECO:0000259" key="16">
    <source>
        <dbReference type="PROSITE" id="PS51547"/>
    </source>
</evidence>
<dbReference type="GO" id="GO:0016303">
    <property type="term" value="F:1-phosphatidylinositol-3-kinase activity"/>
    <property type="evidence" value="ECO:0007669"/>
    <property type="project" value="UniProtKB-UniRule"/>
</dbReference>
<dbReference type="GO" id="GO:0005777">
    <property type="term" value="C:peroxisome"/>
    <property type="evidence" value="ECO:0007669"/>
    <property type="project" value="TreeGrafter"/>
</dbReference>
<reference evidence="17" key="2">
    <citation type="submission" date="2021-01" db="EMBL/GenBank/DDBJ databases">
        <authorList>
            <person name="Schikora-Tamarit M.A."/>
        </authorList>
    </citation>
    <scope>NUCLEOTIDE SEQUENCE</scope>
    <source>
        <strain evidence="17">CBS6341</strain>
    </source>
</reference>
<dbReference type="FunFam" id="1.10.1070.11:FF:000002">
    <property type="entry name" value="Phosphatidylinositol 3-kinase catalytic subunit type 3"/>
    <property type="match status" value="1"/>
</dbReference>
<dbReference type="PIRSF" id="PIRSF000587">
    <property type="entry name" value="PI3K_Vps34"/>
    <property type="match status" value="1"/>
</dbReference>
<dbReference type="AlphaFoldDB" id="A0A9P8P2E2"/>
<dbReference type="SUPFAM" id="SSF56112">
    <property type="entry name" value="Protein kinase-like (PK-like)"/>
    <property type="match status" value="1"/>
</dbReference>
<keyword evidence="6 13" id="KW-0547">Nucleotide-binding</keyword>
<evidence type="ECO:0000256" key="9">
    <source>
        <dbReference type="ARBA" id="ARBA00023985"/>
    </source>
</evidence>
<dbReference type="Gene3D" id="1.10.1070.11">
    <property type="entry name" value="Phosphatidylinositol 3-/4-kinase, catalytic domain"/>
    <property type="match status" value="1"/>
</dbReference>
<dbReference type="PANTHER" id="PTHR10048">
    <property type="entry name" value="PHOSPHATIDYLINOSITOL KINASE"/>
    <property type="match status" value="1"/>
</dbReference>
<dbReference type="Gene3D" id="2.60.40.150">
    <property type="entry name" value="C2 domain"/>
    <property type="match status" value="1"/>
</dbReference>
<evidence type="ECO:0000256" key="1">
    <source>
        <dbReference type="ARBA" id="ARBA00004150"/>
    </source>
</evidence>
<comment type="catalytic activity">
    <reaction evidence="9">
        <text>a 1,2-diacyl-sn-glycero-3-phospho-(1D-myo-inositol) + ATP = a 1,2-diacyl-sn-glycero-3-phospho-(1D-myo-inositol-3-phosphate) + ADP + H(+)</text>
        <dbReference type="Rhea" id="RHEA:12709"/>
        <dbReference type="ChEBI" id="CHEBI:15378"/>
        <dbReference type="ChEBI" id="CHEBI:30616"/>
        <dbReference type="ChEBI" id="CHEBI:57880"/>
        <dbReference type="ChEBI" id="CHEBI:58088"/>
        <dbReference type="ChEBI" id="CHEBI:456216"/>
        <dbReference type="EC" id="2.7.1.137"/>
    </reaction>
    <physiologicalReaction direction="left-to-right" evidence="9">
        <dbReference type="Rhea" id="RHEA:12710"/>
    </physiologicalReaction>
</comment>
<dbReference type="InterPro" id="IPR015433">
    <property type="entry name" value="PI3/4_kinase"/>
</dbReference>
<evidence type="ECO:0000256" key="2">
    <source>
        <dbReference type="ARBA" id="ARBA00004481"/>
    </source>
</evidence>
<dbReference type="Proteomes" id="UP000769528">
    <property type="component" value="Unassembled WGS sequence"/>
</dbReference>